<dbReference type="Proteomes" id="UP000248039">
    <property type="component" value="Unassembled WGS sequence"/>
</dbReference>
<organism evidence="2 3">
    <name type="scientific">Streptomyces tateyamensis</name>
    <dbReference type="NCBI Taxonomy" id="565073"/>
    <lineage>
        <taxon>Bacteria</taxon>
        <taxon>Bacillati</taxon>
        <taxon>Actinomycetota</taxon>
        <taxon>Actinomycetes</taxon>
        <taxon>Kitasatosporales</taxon>
        <taxon>Streptomycetaceae</taxon>
        <taxon>Streptomyces</taxon>
    </lineage>
</organism>
<dbReference type="AlphaFoldDB" id="A0A2V4N0F0"/>
<protein>
    <recommendedName>
        <fullName evidence="1">Rhamnogalacturonase A/B/Epimerase-like pectate lyase domain-containing protein</fullName>
    </recommendedName>
</protein>
<dbReference type="InterPro" id="IPR011050">
    <property type="entry name" value="Pectin_lyase_fold/virulence"/>
</dbReference>
<sequence length="440" mass="45265">MGETTRRRALMAGAVAGLAGVGVAGGAGVAVAGSATGPDWFNVRDYGAKGDGAADDTVAVQAALDAAVAGGGGTVYFPAGQYLVLGLAVKGNGVKLVGAGSKAATLVKGGNGTLLAISGPATDPSGASHRRYCSVESLGFNGNNKTGLLLELYYNDNTYVRDVYMSSNNDVVIDAVECWDSRYYNLVIEGCSGTADSTSQPNVYLRNSAAASGYGYSGDNNNQLHFVGCRLEAFGTGAIWVTAGVNNANNPNGIYLTDCKFETSQMQGGPHLKTDASCRHVYASNIYCYAGNFASTYTSKKAQNIVAWAASFSALENVLIANGSVATVNAGVDLYSGPGSTAVVRNVIGQYATAPAGPHIYYEPSAGDFRVEASWGTVGAQASGAVPAKNAPNPPLRLVAGVVSDASFTHPPLDGTVAVDTTDNRLYVRVNGSWRWAALN</sequence>
<dbReference type="Gene3D" id="2.160.20.10">
    <property type="entry name" value="Single-stranded right-handed beta-helix, Pectin lyase-like"/>
    <property type="match status" value="1"/>
</dbReference>
<evidence type="ECO:0000313" key="3">
    <source>
        <dbReference type="Proteomes" id="UP000248039"/>
    </source>
</evidence>
<reference evidence="2 3" key="1">
    <citation type="submission" date="2018-03" db="EMBL/GenBank/DDBJ databases">
        <title>Bioinformatic expansion and discovery of thiopeptide antibiotics.</title>
        <authorList>
            <person name="Schwalen C.J."/>
            <person name="Hudson G.A."/>
            <person name="Mitchell D.A."/>
        </authorList>
    </citation>
    <scope>NUCLEOTIDE SEQUENCE [LARGE SCALE GENOMIC DNA]</scope>
    <source>
        <strain evidence="2 3">ATCC 21389</strain>
    </source>
</reference>
<gene>
    <name evidence="2" type="ORF">C7C46_30890</name>
</gene>
<keyword evidence="3" id="KW-1185">Reference proteome</keyword>
<accession>A0A2V4N0F0</accession>
<name>A0A2V4N0F0_9ACTN</name>
<proteinExistence type="predicted"/>
<dbReference type="InterPro" id="IPR006311">
    <property type="entry name" value="TAT_signal"/>
</dbReference>
<dbReference type="PROSITE" id="PS51318">
    <property type="entry name" value="TAT"/>
    <property type="match status" value="1"/>
</dbReference>
<dbReference type="EMBL" id="PYBW01000164">
    <property type="protein sequence ID" value="PYC66771.1"/>
    <property type="molecule type" value="Genomic_DNA"/>
</dbReference>
<feature type="domain" description="Rhamnogalacturonase A/B/Epimerase-like pectate lyase" evidence="1">
    <location>
        <begin position="40"/>
        <end position="110"/>
    </location>
</feature>
<dbReference type="Pfam" id="PF12708">
    <property type="entry name" value="Pect-lyase_RHGA_epim"/>
    <property type="match status" value="1"/>
</dbReference>
<evidence type="ECO:0000313" key="2">
    <source>
        <dbReference type="EMBL" id="PYC66771.1"/>
    </source>
</evidence>
<comment type="caution">
    <text evidence="2">The sequence shown here is derived from an EMBL/GenBank/DDBJ whole genome shotgun (WGS) entry which is preliminary data.</text>
</comment>
<dbReference type="SUPFAM" id="SSF51126">
    <property type="entry name" value="Pectin lyase-like"/>
    <property type="match status" value="1"/>
</dbReference>
<dbReference type="InterPro" id="IPR012334">
    <property type="entry name" value="Pectin_lyas_fold"/>
</dbReference>
<dbReference type="InterPro" id="IPR024535">
    <property type="entry name" value="RHGA/B-epi-like_pectate_lyase"/>
</dbReference>
<evidence type="ECO:0000259" key="1">
    <source>
        <dbReference type="Pfam" id="PF12708"/>
    </source>
</evidence>
<dbReference type="OrthoDB" id="3865282at2"/>